<dbReference type="GO" id="GO:0009297">
    <property type="term" value="P:pilus assembly"/>
    <property type="evidence" value="ECO:0007669"/>
    <property type="project" value="InterPro"/>
</dbReference>
<feature type="chain" id="PRO_5012697791" evidence="11">
    <location>
        <begin position="27"/>
        <end position="860"/>
    </location>
</feature>
<dbReference type="Gene3D" id="3.10.20.410">
    <property type="match status" value="1"/>
</dbReference>
<dbReference type="PANTHER" id="PTHR30451">
    <property type="entry name" value="OUTER MEMBRANE USHER PROTEIN"/>
    <property type="match status" value="1"/>
</dbReference>
<comment type="caution">
    <text evidence="14">The sequence shown here is derived from an EMBL/GenBank/DDBJ whole genome shotgun (WGS) entry which is preliminary data.</text>
</comment>
<feature type="domain" description="PapC N-terminal" evidence="13">
    <location>
        <begin position="42"/>
        <end position="189"/>
    </location>
</feature>
<dbReference type="GO" id="GO:0015473">
    <property type="term" value="F:fimbrial usher porin activity"/>
    <property type="evidence" value="ECO:0007669"/>
    <property type="project" value="InterPro"/>
</dbReference>
<dbReference type="FunFam" id="2.60.40.3110:FF:000001">
    <property type="entry name" value="Putative fimbrial outer membrane usher"/>
    <property type="match status" value="1"/>
</dbReference>
<evidence type="ECO:0000256" key="10">
    <source>
        <dbReference type="SAM" id="MobiDB-lite"/>
    </source>
</evidence>
<keyword evidence="5 9" id="KW-0812">Transmembrane</keyword>
<reference evidence="14 15" key="1">
    <citation type="submission" date="2017-01" db="EMBL/GenBank/DDBJ databases">
        <title>Whole-Genome Shotgun Sequencing of Two beta-Proteobacterial Species in Search of the Bulgecin Biosynthetic Cluster.</title>
        <authorList>
            <person name="Horsman M.E."/>
            <person name="Marous D.R."/>
            <person name="Li R."/>
            <person name="Oliver R.A."/>
            <person name="Byun B."/>
            <person name="Emrich S.J."/>
            <person name="Boggess B."/>
            <person name="Townsend C.A."/>
            <person name="Mobashery S."/>
        </authorList>
    </citation>
    <scope>NUCLEOTIDE SEQUENCE [LARGE SCALE GENOMIC DNA]</scope>
    <source>
        <strain evidence="14 15">ATCC 31363</strain>
    </source>
</reference>
<evidence type="ECO:0000313" key="14">
    <source>
        <dbReference type="EMBL" id="PCE27084.1"/>
    </source>
</evidence>
<sequence length="860" mass="92170">MIRRRPISIAACSLFVVAIASGQTDAYGESAASAEQSIAQVQFDPSFLHHSAGTSVDVSRYARGNIVKPGTYRADVYVTGRLIGRMDVPFKAMPDNIDAQPCFDADRLQQIGVDPAAYLERARTTIAENGTCLALPQVLADASATFDFNNQRLDLDIPQASLVRRARNYVDPQQWIEGVAVGTLGYNLNLYRSQAQSSGSTTYGYLGLDTGFNLGSWHFRHRGAFNWSDRGERRYDSISTYVQRNLQAWSSQLVIGDAYTSGDLFDSTAFRGVRVFSDDRMLPDSQRGYAPVIRGVANSNARVTVTQGGTKLYETNVSPGAFVIDDLYPTGYGGDLDVAVTEADGTVRTFKVPYASVPMSLRTGQNRYSVTAGMVRGDAHATHPPFVQATWQRGFNNALTGYGGVTLAQGYMAVLAGGVLNTTWGAFGADITQATTSIPGDRHYSGSSVRLSYAKNIEATRTNFTLAAYRYSTGGYFSLNDAVSARERVDRSGPAGIWRQRNRASVTMVQALGEHGGTLNLTASTSTYWNRSGSDIDYSVGYSNAFHNVLYSISATRQRDAFGRSSAMYYLNVSIPLGGSHSVSTSFSRDTQGAMQMQTNLSGLLGREGDWGYGLSVGHSSGSGTTQTDGSANLNYHGSFADLSAGTQISARSQQFSFNAHGAIVGHPGGITFSQPLSETFAIVKAPYAEGARVANIPGVRVDSSGYAVIPYLTPFKLNDVSLDPKGISIDVELKETSQQVAPLAGAVPMIVFKTAYGRSAIVRLRQATGASVPFGALVVDARGQSIGTVGQAGKFLARGLQDNGEVTVKWEAMGHDLTCRVDYSLPVRDRAAKSRIPPTLDLSCPADASPAPTSESSVL</sequence>
<dbReference type="Pfam" id="PF00577">
    <property type="entry name" value="Usher"/>
    <property type="match status" value="1"/>
</dbReference>
<keyword evidence="9" id="KW-1029">Fimbrium biogenesis</keyword>
<dbReference type="EMBL" id="MTZV01000003">
    <property type="protein sequence ID" value="PCE27084.1"/>
    <property type="molecule type" value="Genomic_DNA"/>
</dbReference>
<protein>
    <submittedName>
        <fullName evidence="14">Fimbrial protein</fullName>
    </submittedName>
</protein>
<keyword evidence="3 9" id="KW-0813">Transport</keyword>
<dbReference type="Gene3D" id="2.60.40.3110">
    <property type="match status" value="1"/>
</dbReference>
<evidence type="ECO:0000256" key="6">
    <source>
        <dbReference type="ARBA" id="ARBA00022729"/>
    </source>
</evidence>
<evidence type="ECO:0000259" key="13">
    <source>
        <dbReference type="Pfam" id="PF13954"/>
    </source>
</evidence>
<evidence type="ECO:0000256" key="5">
    <source>
        <dbReference type="ARBA" id="ARBA00022692"/>
    </source>
</evidence>
<evidence type="ECO:0000256" key="7">
    <source>
        <dbReference type="ARBA" id="ARBA00023136"/>
    </source>
</evidence>
<evidence type="ECO:0000256" key="9">
    <source>
        <dbReference type="RuleBase" id="RU003884"/>
    </source>
</evidence>
<dbReference type="Gene3D" id="2.60.40.2610">
    <property type="entry name" value="Outer membrane usher protein FimD, plug domain"/>
    <property type="match status" value="1"/>
</dbReference>
<evidence type="ECO:0000256" key="3">
    <source>
        <dbReference type="ARBA" id="ARBA00022448"/>
    </source>
</evidence>
<feature type="region of interest" description="Disordered" evidence="10">
    <location>
        <begin position="837"/>
        <end position="860"/>
    </location>
</feature>
<feature type="domain" description="PapC-like C-terminal" evidence="12">
    <location>
        <begin position="763"/>
        <end position="827"/>
    </location>
</feature>
<comment type="subcellular location">
    <subcellularLocation>
        <location evidence="1 9">Cell outer membrane</location>
        <topology evidence="1 9">Multi-pass membrane protein</topology>
    </subcellularLocation>
</comment>
<name>A0A2A4F3B0_9BURK</name>
<proteinExistence type="inferred from homology"/>
<dbReference type="PROSITE" id="PS01151">
    <property type="entry name" value="FIMBRIAL_USHER"/>
    <property type="match status" value="1"/>
</dbReference>
<dbReference type="Gene3D" id="2.60.40.2070">
    <property type="match status" value="1"/>
</dbReference>
<evidence type="ECO:0000256" key="2">
    <source>
        <dbReference type="ARBA" id="ARBA00008064"/>
    </source>
</evidence>
<dbReference type="InterPro" id="IPR018030">
    <property type="entry name" value="Fimbrial_membr_usher_CS"/>
</dbReference>
<keyword evidence="7 9" id="KW-0472">Membrane</keyword>
<dbReference type="InterPro" id="IPR000015">
    <property type="entry name" value="Fimb_usher"/>
</dbReference>
<comment type="similarity">
    <text evidence="2 9">Belongs to the fimbrial export usher family.</text>
</comment>
<gene>
    <name evidence="14" type="ORF">BWP39_09875</name>
</gene>
<keyword evidence="6 11" id="KW-0732">Signal</keyword>
<dbReference type="Pfam" id="PF13954">
    <property type="entry name" value="PapC_N"/>
    <property type="match status" value="1"/>
</dbReference>
<organism evidence="14 15">
    <name type="scientific">Paraburkholderia acidicola</name>
    <dbReference type="NCBI Taxonomy" id="1912599"/>
    <lineage>
        <taxon>Bacteria</taxon>
        <taxon>Pseudomonadati</taxon>
        <taxon>Pseudomonadota</taxon>
        <taxon>Betaproteobacteria</taxon>
        <taxon>Burkholderiales</taxon>
        <taxon>Burkholderiaceae</taxon>
        <taxon>Paraburkholderia</taxon>
    </lineage>
</organism>
<dbReference type="GO" id="GO:0009279">
    <property type="term" value="C:cell outer membrane"/>
    <property type="evidence" value="ECO:0007669"/>
    <property type="project" value="UniProtKB-SubCell"/>
</dbReference>
<evidence type="ECO:0000313" key="15">
    <source>
        <dbReference type="Proteomes" id="UP000218022"/>
    </source>
</evidence>
<keyword evidence="4" id="KW-1134">Transmembrane beta strand</keyword>
<feature type="signal peptide" evidence="11">
    <location>
        <begin position="1"/>
        <end position="26"/>
    </location>
</feature>
<dbReference type="SUPFAM" id="SSF141729">
    <property type="entry name" value="FimD N-terminal domain-like"/>
    <property type="match status" value="1"/>
</dbReference>
<dbReference type="InterPro" id="IPR025949">
    <property type="entry name" value="PapC-like_C"/>
</dbReference>
<dbReference type="InterPro" id="IPR043142">
    <property type="entry name" value="PapC-like_C_sf"/>
</dbReference>
<dbReference type="InterPro" id="IPR042186">
    <property type="entry name" value="FimD_plug_dom"/>
</dbReference>
<evidence type="ECO:0000259" key="12">
    <source>
        <dbReference type="Pfam" id="PF13953"/>
    </source>
</evidence>
<evidence type="ECO:0000256" key="11">
    <source>
        <dbReference type="SAM" id="SignalP"/>
    </source>
</evidence>
<evidence type="ECO:0000256" key="8">
    <source>
        <dbReference type="ARBA" id="ARBA00023237"/>
    </source>
</evidence>
<dbReference type="InterPro" id="IPR037224">
    <property type="entry name" value="PapC_N_sf"/>
</dbReference>
<dbReference type="PANTHER" id="PTHR30451:SF20">
    <property type="entry name" value="FIMBRIAE USHER"/>
    <property type="match status" value="1"/>
</dbReference>
<dbReference type="InterPro" id="IPR025885">
    <property type="entry name" value="PapC_N"/>
</dbReference>
<dbReference type="Pfam" id="PF13953">
    <property type="entry name" value="PapC_C"/>
    <property type="match status" value="1"/>
</dbReference>
<dbReference type="Proteomes" id="UP000218022">
    <property type="component" value="Unassembled WGS sequence"/>
</dbReference>
<accession>A0A2A4F3B0</accession>
<evidence type="ECO:0000256" key="1">
    <source>
        <dbReference type="ARBA" id="ARBA00004571"/>
    </source>
</evidence>
<evidence type="ECO:0000256" key="4">
    <source>
        <dbReference type="ARBA" id="ARBA00022452"/>
    </source>
</evidence>
<keyword evidence="8 9" id="KW-0998">Cell outer membrane</keyword>
<dbReference type="AlphaFoldDB" id="A0A2A4F3B0"/>